<keyword evidence="1" id="KW-0732">Signal</keyword>
<dbReference type="RefSeq" id="WP_341839215.1">
    <property type="nucleotide sequence ID" value="NZ_CP149792.1"/>
</dbReference>
<name>A0ABZ2YYL5_9BACT</name>
<dbReference type="Proteomes" id="UP001449657">
    <property type="component" value="Chromosome"/>
</dbReference>
<dbReference type="EMBL" id="CP150096">
    <property type="protein sequence ID" value="WZN44433.1"/>
    <property type="molecule type" value="Genomic_DNA"/>
</dbReference>
<evidence type="ECO:0000313" key="3">
    <source>
        <dbReference type="Proteomes" id="UP001449657"/>
    </source>
</evidence>
<reference evidence="2 3" key="1">
    <citation type="submission" date="2024-03" db="EMBL/GenBank/DDBJ databases">
        <title>Chitinophaga caseinilytica sp. nov., a casein hydrolysing bacterium isolated from forest soil.</title>
        <authorList>
            <person name="Lee D.S."/>
            <person name="Han D.M."/>
            <person name="Baek J.H."/>
            <person name="Choi D.G."/>
            <person name="Jeon J.H."/>
            <person name="Jeon C.O."/>
        </authorList>
    </citation>
    <scope>NUCLEOTIDE SEQUENCE [LARGE SCALE GENOMIC DNA]</scope>
    <source>
        <strain evidence="2 3">KACC 19118</strain>
    </source>
</reference>
<accession>A0ABZ2YYL5</accession>
<sequence>MSYKILRNFLLTALIAFGSQIAYAQVNPVVKTVVEGGEKSVSESPSREEITIEAKSFEIFFDEEKHSFLAHIKATYNRTAKKMTVAFLRMGDVGADTSFVIADNLNLNTFRYNMSEKLVKYEVAQNAKFFHDYSLQQVYLWLYSLVNEDENEEIGSLRFRPAVKVVNANDVNSSEREEAVERAMRKLQDEISKRNTSIAKHELVIGSILTDYKAKPPALKAPQRK</sequence>
<feature type="chain" id="PRO_5046449747" description="DUF4468 domain-containing protein" evidence="1">
    <location>
        <begin position="25"/>
        <end position="225"/>
    </location>
</feature>
<keyword evidence="3" id="KW-1185">Reference proteome</keyword>
<gene>
    <name evidence="2" type="ORF">WJU22_16180</name>
</gene>
<evidence type="ECO:0000313" key="2">
    <source>
        <dbReference type="EMBL" id="WZN44433.1"/>
    </source>
</evidence>
<proteinExistence type="predicted"/>
<organism evidence="2 3">
    <name type="scientific">Chitinophaga caseinilytica</name>
    <dbReference type="NCBI Taxonomy" id="2267521"/>
    <lineage>
        <taxon>Bacteria</taxon>
        <taxon>Pseudomonadati</taxon>
        <taxon>Bacteroidota</taxon>
        <taxon>Chitinophagia</taxon>
        <taxon>Chitinophagales</taxon>
        <taxon>Chitinophagaceae</taxon>
        <taxon>Chitinophaga</taxon>
    </lineage>
</organism>
<evidence type="ECO:0008006" key="4">
    <source>
        <dbReference type="Google" id="ProtNLM"/>
    </source>
</evidence>
<feature type="signal peptide" evidence="1">
    <location>
        <begin position="1"/>
        <end position="24"/>
    </location>
</feature>
<protein>
    <recommendedName>
        <fullName evidence="4">DUF4468 domain-containing protein</fullName>
    </recommendedName>
</protein>
<evidence type="ECO:0000256" key="1">
    <source>
        <dbReference type="SAM" id="SignalP"/>
    </source>
</evidence>